<evidence type="ECO:0000256" key="5">
    <source>
        <dbReference type="ARBA" id="ARBA00022781"/>
    </source>
</evidence>
<dbReference type="CDD" id="cd06503">
    <property type="entry name" value="ATP-synt_Fo_b"/>
    <property type="match status" value="1"/>
</dbReference>
<keyword evidence="12" id="KW-1003">Cell membrane</keyword>
<feature type="transmembrane region" description="Helical" evidence="12">
    <location>
        <begin position="6"/>
        <end position="27"/>
    </location>
</feature>
<evidence type="ECO:0000313" key="16">
    <source>
        <dbReference type="Proteomes" id="UP001060164"/>
    </source>
</evidence>
<keyword evidence="16" id="KW-1185">Reference proteome</keyword>
<dbReference type="InterPro" id="IPR002146">
    <property type="entry name" value="ATP_synth_b/b'su_bac/chlpt"/>
</dbReference>
<evidence type="ECO:0000256" key="1">
    <source>
        <dbReference type="ARBA" id="ARBA00005513"/>
    </source>
</evidence>
<evidence type="ECO:0000256" key="13">
    <source>
        <dbReference type="RuleBase" id="RU003848"/>
    </source>
</evidence>
<dbReference type="Gene3D" id="6.10.250.1580">
    <property type="match status" value="1"/>
</dbReference>
<keyword evidence="5 12" id="KW-0375">Hydrogen ion transport</keyword>
<comment type="subcellular location">
    <subcellularLocation>
        <location evidence="12">Cell membrane</location>
        <topology evidence="12">Single-pass membrane protein</topology>
    </subcellularLocation>
    <subcellularLocation>
        <location evidence="11">Endomembrane system</location>
        <topology evidence="11">Single-pass membrane protein</topology>
    </subcellularLocation>
</comment>
<dbReference type="InterPro" id="IPR005864">
    <property type="entry name" value="ATP_synth_F0_bsu_bac"/>
</dbReference>
<feature type="coiled-coil region" evidence="14">
    <location>
        <begin position="42"/>
        <end position="106"/>
    </location>
</feature>
<evidence type="ECO:0000256" key="3">
    <source>
        <dbReference type="ARBA" id="ARBA00022547"/>
    </source>
</evidence>
<comment type="function">
    <text evidence="10 12">F(1)F(0) ATP synthase produces ATP from ADP in the presence of a proton or sodium gradient. F-type ATPases consist of two structural domains, F(1) containing the extramembraneous catalytic core and F(0) containing the membrane proton channel, linked together by a central stalk and a peripheral stalk. During catalysis, ATP synthesis in the catalytic domain of F(1) is coupled via a rotary mechanism of the central stalk subunits to proton translocation.</text>
</comment>
<dbReference type="Proteomes" id="UP001060164">
    <property type="component" value="Chromosome"/>
</dbReference>
<dbReference type="Pfam" id="PF00430">
    <property type="entry name" value="ATP-synt_B"/>
    <property type="match status" value="1"/>
</dbReference>
<dbReference type="PANTHER" id="PTHR33445">
    <property type="entry name" value="ATP SYNTHASE SUBUNIT B', CHLOROPLASTIC"/>
    <property type="match status" value="1"/>
</dbReference>
<evidence type="ECO:0000256" key="14">
    <source>
        <dbReference type="SAM" id="Coils"/>
    </source>
</evidence>
<proteinExistence type="inferred from homology"/>
<keyword evidence="4 12" id="KW-0812">Transmembrane</keyword>
<evidence type="ECO:0000256" key="7">
    <source>
        <dbReference type="ARBA" id="ARBA00023065"/>
    </source>
</evidence>
<evidence type="ECO:0000256" key="12">
    <source>
        <dbReference type="HAMAP-Rule" id="MF_01398"/>
    </source>
</evidence>
<gene>
    <name evidence="12 15" type="primary">atpF</name>
    <name evidence="15" type="ORF">NQ502_02925</name>
</gene>
<evidence type="ECO:0000256" key="9">
    <source>
        <dbReference type="ARBA" id="ARBA00023310"/>
    </source>
</evidence>
<dbReference type="EMBL" id="CP102290">
    <property type="protein sequence ID" value="UWP60027.1"/>
    <property type="molecule type" value="Genomic_DNA"/>
</dbReference>
<keyword evidence="6 12" id="KW-1133">Transmembrane helix</keyword>
<evidence type="ECO:0000256" key="11">
    <source>
        <dbReference type="ARBA" id="ARBA00037847"/>
    </source>
</evidence>
<dbReference type="HAMAP" id="MF_01398">
    <property type="entry name" value="ATP_synth_b_bprime"/>
    <property type="match status" value="1"/>
</dbReference>
<sequence>MLSLDIYNVVFTVINLIILFLILRKFLIKPVSAIMEKRDSEIKNNLEAADHANQTANQLKAEYEASLHHAYETSEEIVKKAQAAAREEAERIVRDANEKAGKIVEEANCSVLMSREKAMDEMRSQIASLAMAAAVKMLNEQSGEANDSMLYDSFLTKAGEANDTNSN</sequence>
<evidence type="ECO:0000256" key="8">
    <source>
        <dbReference type="ARBA" id="ARBA00023136"/>
    </source>
</evidence>
<evidence type="ECO:0000313" key="15">
    <source>
        <dbReference type="EMBL" id="UWP60027.1"/>
    </source>
</evidence>
<comment type="function">
    <text evidence="12">Component of the F(0) channel, it forms part of the peripheral stalk, linking F(1) to F(0).</text>
</comment>
<keyword evidence="9 12" id="KW-0066">ATP synthesis</keyword>
<reference evidence="15" key="1">
    <citation type="journal article" date="2022" name="Cell">
        <title>Design, construction, and in vivo augmentation of a complex gut microbiome.</title>
        <authorList>
            <person name="Cheng A.G."/>
            <person name="Ho P.Y."/>
            <person name="Aranda-Diaz A."/>
            <person name="Jain S."/>
            <person name="Yu F.B."/>
            <person name="Meng X."/>
            <person name="Wang M."/>
            <person name="Iakiviak M."/>
            <person name="Nagashima K."/>
            <person name="Zhao A."/>
            <person name="Murugkar P."/>
            <person name="Patil A."/>
            <person name="Atabakhsh K."/>
            <person name="Weakley A."/>
            <person name="Yan J."/>
            <person name="Brumbaugh A.R."/>
            <person name="Higginbottom S."/>
            <person name="Dimas A."/>
            <person name="Shiver A.L."/>
            <person name="Deutschbauer A."/>
            <person name="Neff N."/>
            <person name="Sonnenburg J.L."/>
            <person name="Huang K.C."/>
            <person name="Fischbach M.A."/>
        </authorList>
    </citation>
    <scope>NUCLEOTIDE SEQUENCE</scope>
    <source>
        <strain evidence="15">DSM 19829</strain>
    </source>
</reference>
<organism evidence="15 16">
    <name type="scientific">Ruminococcus gauvreauii</name>
    <dbReference type="NCBI Taxonomy" id="438033"/>
    <lineage>
        <taxon>Bacteria</taxon>
        <taxon>Bacillati</taxon>
        <taxon>Bacillota</taxon>
        <taxon>Clostridia</taxon>
        <taxon>Eubacteriales</taxon>
        <taxon>Oscillospiraceae</taxon>
        <taxon>Ruminococcus</taxon>
    </lineage>
</organism>
<evidence type="ECO:0000256" key="4">
    <source>
        <dbReference type="ARBA" id="ARBA00022692"/>
    </source>
</evidence>
<protein>
    <recommendedName>
        <fullName evidence="12">ATP synthase subunit b</fullName>
    </recommendedName>
    <alternativeName>
        <fullName evidence="12">ATP synthase F(0) sector subunit b</fullName>
    </alternativeName>
    <alternativeName>
        <fullName evidence="12">ATPase subunit I</fullName>
    </alternativeName>
    <alternativeName>
        <fullName evidence="12">F-type ATPase subunit b</fullName>
        <shortName evidence="12">F-ATPase subunit b</shortName>
    </alternativeName>
</protein>
<keyword evidence="14" id="KW-0175">Coiled coil</keyword>
<keyword evidence="3 12" id="KW-0138">CF(0)</keyword>
<dbReference type="InterPro" id="IPR050059">
    <property type="entry name" value="ATP_synthase_B_chain"/>
</dbReference>
<keyword evidence="8 12" id="KW-0472">Membrane</keyword>
<keyword evidence="7 12" id="KW-0406">Ion transport</keyword>
<accession>A0ABY5VI82</accession>
<evidence type="ECO:0000256" key="6">
    <source>
        <dbReference type="ARBA" id="ARBA00022989"/>
    </source>
</evidence>
<dbReference type="RefSeq" id="WP_028529612.1">
    <property type="nucleotide sequence ID" value="NZ_CABLBR010000029.1"/>
</dbReference>
<dbReference type="NCBIfam" id="TIGR01144">
    <property type="entry name" value="ATP_synt_b"/>
    <property type="match status" value="1"/>
</dbReference>
<comment type="subunit">
    <text evidence="12">F-type ATPases have 2 components, F(1) - the catalytic core - and F(0) - the membrane proton channel. F(1) has five subunits: alpha(3), beta(3), gamma(1), delta(1), epsilon(1). F(0) has three main subunits: a(1), b(2) and c(10-14). The alpha and beta chains form an alternating ring which encloses part of the gamma chain. F(1) is attached to F(0) by a central stalk formed by the gamma and epsilon chains, while a peripheral stalk is formed by the delta and b chains.</text>
</comment>
<evidence type="ECO:0000256" key="2">
    <source>
        <dbReference type="ARBA" id="ARBA00022448"/>
    </source>
</evidence>
<comment type="similarity">
    <text evidence="1 12 13">Belongs to the ATPase B chain family.</text>
</comment>
<name>A0ABY5VI82_9FIRM</name>
<keyword evidence="2 12" id="KW-0813">Transport</keyword>
<evidence type="ECO:0000256" key="10">
    <source>
        <dbReference type="ARBA" id="ARBA00025198"/>
    </source>
</evidence>
<dbReference type="PANTHER" id="PTHR33445:SF2">
    <property type="entry name" value="ATP SYNTHASE SUBUNIT B', CHLOROPLASTIC"/>
    <property type="match status" value="1"/>
</dbReference>